<evidence type="ECO:0000313" key="2">
    <source>
        <dbReference type="Proteomes" id="UP000500826"/>
    </source>
</evidence>
<protein>
    <recommendedName>
        <fullName evidence="3">DUF2783 domain-containing protein</fullName>
    </recommendedName>
</protein>
<reference evidence="1 2" key="1">
    <citation type="submission" date="2020-05" db="EMBL/GenBank/DDBJ databases">
        <title>Ramlibacter rhizophilus sp. nov., isolated from rhizosphere soil of national flower Mugunghwa from South Korea.</title>
        <authorList>
            <person name="Zheng-Fei Y."/>
            <person name="Huan T."/>
        </authorList>
    </citation>
    <scope>NUCLEOTIDE SEQUENCE [LARGE SCALE GENOMIC DNA]</scope>
    <source>
        <strain evidence="1 2">H242</strain>
    </source>
</reference>
<dbReference type="Proteomes" id="UP000500826">
    <property type="component" value="Chromosome"/>
</dbReference>
<evidence type="ECO:0000313" key="1">
    <source>
        <dbReference type="EMBL" id="QJW84796.1"/>
    </source>
</evidence>
<organism evidence="1 2">
    <name type="scientific">Ramlibacter terrae</name>
    <dbReference type="NCBI Taxonomy" id="2732511"/>
    <lineage>
        <taxon>Bacteria</taxon>
        <taxon>Pseudomonadati</taxon>
        <taxon>Pseudomonadota</taxon>
        <taxon>Betaproteobacteria</taxon>
        <taxon>Burkholderiales</taxon>
        <taxon>Comamonadaceae</taxon>
        <taxon>Ramlibacter</taxon>
    </lineage>
</organism>
<evidence type="ECO:0008006" key="3">
    <source>
        <dbReference type="Google" id="ProtNLM"/>
    </source>
</evidence>
<sequence>MNFDAAAQDRIYACCSDAIAAAGREKESLFLARLALLLFEQVGDEARCRAAIAAALHDLPSPSLSAG</sequence>
<reference evidence="1 2" key="2">
    <citation type="submission" date="2020-05" db="EMBL/GenBank/DDBJ databases">
        <authorList>
            <person name="Khan S.A."/>
            <person name="Jeon C.O."/>
            <person name="Chun B.H."/>
        </authorList>
    </citation>
    <scope>NUCLEOTIDE SEQUENCE [LARGE SCALE GENOMIC DNA]</scope>
    <source>
        <strain evidence="1 2">H242</strain>
    </source>
</reference>
<proteinExistence type="predicted"/>
<gene>
    <name evidence="1" type="ORF">HK414_17660</name>
</gene>
<accession>A0ABX6P770</accession>
<dbReference type="EMBL" id="CP053418">
    <property type="protein sequence ID" value="QJW84796.1"/>
    <property type="molecule type" value="Genomic_DNA"/>
</dbReference>
<name>A0ABX6P770_9BURK</name>
<keyword evidence="2" id="KW-1185">Reference proteome</keyword>